<dbReference type="SMART" id="SM00382">
    <property type="entry name" value="AAA"/>
    <property type="match status" value="1"/>
</dbReference>
<organism evidence="4 5">
    <name type="scientific">Archangium minus</name>
    <dbReference type="NCBI Taxonomy" id="83450"/>
    <lineage>
        <taxon>Bacteria</taxon>
        <taxon>Pseudomonadati</taxon>
        <taxon>Myxococcota</taxon>
        <taxon>Myxococcia</taxon>
        <taxon>Myxococcales</taxon>
        <taxon>Cystobacterineae</taxon>
        <taxon>Archangiaceae</taxon>
        <taxon>Archangium</taxon>
    </lineage>
</organism>
<protein>
    <recommendedName>
        <fullName evidence="2">arsenite-transporting ATPase</fullName>
        <ecNumber evidence="2">7.3.2.7</ecNumber>
    </recommendedName>
</protein>
<dbReference type="EC" id="7.3.2.7" evidence="2"/>
<dbReference type="SUPFAM" id="SSF52540">
    <property type="entry name" value="P-loop containing nucleoside triphosphate hydrolases"/>
    <property type="match status" value="1"/>
</dbReference>
<proteinExistence type="predicted"/>
<dbReference type="Gene3D" id="3.40.50.300">
    <property type="entry name" value="P-loop containing nucleotide triphosphate hydrolases"/>
    <property type="match status" value="1"/>
</dbReference>
<reference evidence="4 5" key="1">
    <citation type="submission" date="2019-08" db="EMBL/GenBank/DDBJ databases">
        <title>Archangium and Cystobacter genomes.</title>
        <authorList>
            <person name="Chen I.-C.K."/>
            <person name="Wielgoss S."/>
        </authorList>
    </citation>
    <scope>NUCLEOTIDE SEQUENCE [LARGE SCALE GENOMIC DNA]</scope>
    <source>
        <strain evidence="4 5">Cbm 6</strain>
    </source>
</reference>
<gene>
    <name evidence="4" type="ORF">F0U60_52195</name>
</gene>
<evidence type="ECO:0000256" key="1">
    <source>
        <dbReference type="ARBA" id="ARBA00052296"/>
    </source>
</evidence>
<dbReference type="Pfam" id="PF02374">
    <property type="entry name" value="ArsA_ATPase"/>
    <property type="match status" value="1"/>
</dbReference>
<accession>A0ABY9X8K4</accession>
<dbReference type="Proteomes" id="UP001611383">
    <property type="component" value="Chromosome"/>
</dbReference>
<dbReference type="InterPro" id="IPR003593">
    <property type="entry name" value="AAA+_ATPase"/>
</dbReference>
<sequence length="372" mass="40472">MSNLQSLLRDKRVLVLCGAGGVGKTTTAAALGVAAARAGRKVLVLTIDPARRLAEAMGLSEGGPEPTAIPPERLYEGRAPGPGQLDVWMLDPRVVFERFVRRLSPTPEAARTILENRLYRFLSDLVAGMQEYAAAEALDNFLDEGRYELIVLDTPPSRHALDFLEAPGRLARFLDDRIVSLFLPEEKGRGGRLWRKTSQLLGNVLGSIFGEGFTQEMRTFLGAFSGLFAGIRLRADRLRSRLSSPDAAFLLVTSPEAASLDEAAFFRDMLRERGLPFAGYVLNRSWAREDGLSSPEALLRHVEDDHTARHGVEALIRLADQERARAEAHRGMLARLAEKLPAGAVAVAAPEAGGELEDFGGLVRLGEALAPS</sequence>
<dbReference type="InterPro" id="IPR025723">
    <property type="entry name" value="ArsA/GET3_ATPase-like"/>
</dbReference>
<dbReference type="InterPro" id="IPR016300">
    <property type="entry name" value="ATPase_ArsA/GET3"/>
</dbReference>
<evidence type="ECO:0000313" key="5">
    <source>
        <dbReference type="Proteomes" id="UP001611383"/>
    </source>
</evidence>
<name>A0ABY9X8K4_9BACT</name>
<dbReference type="InterPro" id="IPR027417">
    <property type="entry name" value="P-loop_NTPase"/>
</dbReference>
<dbReference type="RefSeq" id="WP_395812020.1">
    <property type="nucleotide sequence ID" value="NZ_CP043494.1"/>
</dbReference>
<evidence type="ECO:0000313" key="4">
    <source>
        <dbReference type="EMBL" id="WNG51730.1"/>
    </source>
</evidence>
<evidence type="ECO:0000256" key="2">
    <source>
        <dbReference type="ARBA" id="ARBA00066752"/>
    </source>
</evidence>
<dbReference type="PANTHER" id="PTHR10803">
    <property type="entry name" value="ARSENICAL PUMP-DRIVING ATPASE ARSENITE-TRANSLOCATING ATPASE"/>
    <property type="match status" value="1"/>
</dbReference>
<dbReference type="PANTHER" id="PTHR10803:SF26">
    <property type="entry name" value="ANION TRANSPORTER ATPASE-RELATED"/>
    <property type="match status" value="1"/>
</dbReference>
<evidence type="ECO:0000259" key="3">
    <source>
        <dbReference type="SMART" id="SM00382"/>
    </source>
</evidence>
<keyword evidence="5" id="KW-1185">Reference proteome</keyword>
<comment type="catalytic activity">
    <reaction evidence="1">
        <text>arsenite(in) + ATP + H2O = arsenite(out) + ADP + phosphate + H(+)</text>
        <dbReference type="Rhea" id="RHEA:11348"/>
        <dbReference type="ChEBI" id="CHEBI:15377"/>
        <dbReference type="ChEBI" id="CHEBI:15378"/>
        <dbReference type="ChEBI" id="CHEBI:29242"/>
        <dbReference type="ChEBI" id="CHEBI:30616"/>
        <dbReference type="ChEBI" id="CHEBI:43474"/>
        <dbReference type="ChEBI" id="CHEBI:456216"/>
        <dbReference type="EC" id="7.3.2.7"/>
    </reaction>
</comment>
<dbReference type="EMBL" id="CP043494">
    <property type="protein sequence ID" value="WNG51730.1"/>
    <property type="molecule type" value="Genomic_DNA"/>
</dbReference>
<feature type="domain" description="AAA+ ATPase" evidence="3">
    <location>
        <begin position="10"/>
        <end position="275"/>
    </location>
</feature>